<evidence type="ECO:0000313" key="3">
    <source>
        <dbReference type="Proteomes" id="UP000233556"/>
    </source>
</evidence>
<evidence type="ECO:0000313" key="2">
    <source>
        <dbReference type="EMBL" id="PKU28707.1"/>
    </source>
</evidence>
<accession>A0A2I0T4I3</accession>
<keyword evidence="3" id="KW-1185">Reference proteome</keyword>
<dbReference type="PANTHER" id="PTHR33395">
    <property type="entry name" value="TRANSCRIPTASE, PUTATIVE-RELATED-RELATED"/>
    <property type="match status" value="1"/>
</dbReference>
<dbReference type="Proteomes" id="UP000233556">
    <property type="component" value="Unassembled WGS sequence"/>
</dbReference>
<dbReference type="EMBL" id="KZ519512">
    <property type="protein sequence ID" value="PKU28707.1"/>
    <property type="molecule type" value="Genomic_DNA"/>
</dbReference>
<dbReference type="PANTHER" id="PTHR33395:SF22">
    <property type="entry name" value="REVERSE TRANSCRIPTASE DOMAIN-CONTAINING PROTEIN"/>
    <property type="match status" value="1"/>
</dbReference>
<reference evidence="3" key="2">
    <citation type="submission" date="2017-12" db="EMBL/GenBank/DDBJ databases">
        <title>Genome sequence of the Bar-tailed Godwit (Limosa lapponica baueri).</title>
        <authorList>
            <person name="Lima N.C.B."/>
            <person name="Parody-Merino A.M."/>
            <person name="Battley P.F."/>
            <person name="Fidler A.E."/>
            <person name="Prosdocimi F."/>
        </authorList>
    </citation>
    <scope>NUCLEOTIDE SEQUENCE [LARGE SCALE GENOMIC DNA]</scope>
</reference>
<dbReference type="GO" id="GO:0007508">
    <property type="term" value="P:larval heart development"/>
    <property type="evidence" value="ECO:0007669"/>
    <property type="project" value="TreeGrafter"/>
</dbReference>
<dbReference type="GO" id="GO:0031012">
    <property type="term" value="C:extracellular matrix"/>
    <property type="evidence" value="ECO:0007669"/>
    <property type="project" value="TreeGrafter"/>
</dbReference>
<evidence type="ECO:0000256" key="1">
    <source>
        <dbReference type="SAM" id="MobiDB-lite"/>
    </source>
</evidence>
<evidence type="ECO:0008006" key="4">
    <source>
        <dbReference type="Google" id="ProtNLM"/>
    </source>
</evidence>
<sequence length="240" mass="26878">MIVMKGVKFLWVRIRGKANKADIMVGVCYRPPNQDQEADELFYKQLGEVSQSLPIVLVGPSTYQISAENTIEGRENSLGGSWRCGKQLPDTVAFSSKTSCSQGTNAPELDDRDGEQNEVPRIQGKRVSDLLQHLDIHKSMGPNGIHPRVLRELAEMLTKPFFIIYQESWLIGGVPVDWRLANVRPIHKKGHKEDAGNNRPVSLTSVPGKVVERIILGAITQHPDDWAQSAWVHERQVLLD</sequence>
<feature type="compositionally biased region" description="Polar residues" evidence="1">
    <location>
        <begin position="95"/>
        <end position="105"/>
    </location>
</feature>
<organism evidence="2 3">
    <name type="scientific">Limosa lapponica baueri</name>
    <dbReference type="NCBI Taxonomy" id="1758121"/>
    <lineage>
        <taxon>Eukaryota</taxon>
        <taxon>Metazoa</taxon>
        <taxon>Chordata</taxon>
        <taxon>Craniata</taxon>
        <taxon>Vertebrata</taxon>
        <taxon>Euteleostomi</taxon>
        <taxon>Archelosauria</taxon>
        <taxon>Archosauria</taxon>
        <taxon>Dinosauria</taxon>
        <taxon>Saurischia</taxon>
        <taxon>Theropoda</taxon>
        <taxon>Coelurosauria</taxon>
        <taxon>Aves</taxon>
        <taxon>Neognathae</taxon>
        <taxon>Neoaves</taxon>
        <taxon>Charadriiformes</taxon>
        <taxon>Scolopacidae</taxon>
        <taxon>Limosa</taxon>
    </lineage>
</organism>
<protein>
    <recommendedName>
        <fullName evidence="4">Rna-directed dna polymerase from mobile element jockey-like</fullName>
    </recommendedName>
</protein>
<proteinExistence type="predicted"/>
<dbReference type="GO" id="GO:0061343">
    <property type="term" value="P:cell adhesion involved in heart morphogenesis"/>
    <property type="evidence" value="ECO:0007669"/>
    <property type="project" value="TreeGrafter"/>
</dbReference>
<dbReference type="AlphaFoldDB" id="A0A2I0T4I3"/>
<dbReference type="OrthoDB" id="416454at2759"/>
<gene>
    <name evidence="2" type="ORF">llap_20990</name>
</gene>
<name>A0A2I0T4I3_LIMLA</name>
<feature type="region of interest" description="Disordered" evidence="1">
    <location>
        <begin position="95"/>
        <end position="117"/>
    </location>
</feature>
<reference evidence="3" key="1">
    <citation type="submission" date="2017-11" db="EMBL/GenBank/DDBJ databases">
        <authorList>
            <person name="Lima N.C."/>
            <person name="Parody-Merino A.M."/>
            <person name="Battley P.F."/>
            <person name="Fidler A.E."/>
            <person name="Prosdocimi F."/>
        </authorList>
    </citation>
    <scope>NUCLEOTIDE SEQUENCE [LARGE SCALE GENOMIC DNA]</scope>
</reference>